<dbReference type="RefSeq" id="WP_382312504.1">
    <property type="nucleotide sequence ID" value="NZ_JBHUFD010000002.1"/>
</dbReference>
<dbReference type="PANTHER" id="PTHR19308">
    <property type="entry name" value="PHOSPHATIDYLCHOLINE TRANSFER PROTEIN"/>
    <property type="match status" value="1"/>
</dbReference>
<organism evidence="2 3">
    <name type="scientific">Hymenobacter bucti</name>
    <dbReference type="NCBI Taxonomy" id="1844114"/>
    <lineage>
        <taxon>Bacteria</taxon>
        <taxon>Pseudomonadati</taxon>
        <taxon>Bacteroidota</taxon>
        <taxon>Cytophagia</taxon>
        <taxon>Cytophagales</taxon>
        <taxon>Hymenobacteraceae</taxon>
        <taxon>Hymenobacter</taxon>
    </lineage>
</organism>
<protein>
    <submittedName>
        <fullName evidence="2">START domain-containing protein</fullName>
    </submittedName>
</protein>
<evidence type="ECO:0000259" key="1">
    <source>
        <dbReference type="Pfam" id="PF01852"/>
    </source>
</evidence>
<comment type="caution">
    <text evidence="2">The sequence shown here is derived from an EMBL/GenBank/DDBJ whole genome shotgun (WGS) entry which is preliminary data.</text>
</comment>
<feature type="domain" description="START" evidence="1">
    <location>
        <begin position="97"/>
        <end position="218"/>
    </location>
</feature>
<dbReference type="Proteomes" id="UP001597197">
    <property type="component" value="Unassembled WGS sequence"/>
</dbReference>
<evidence type="ECO:0000313" key="3">
    <source>
        <dbReference type="Proteomes" id="UP001597197"/>
    </source>
</evidence>
<reference evidence="3" key="1">
    <citation type="journal article" date="2019" name="Int. J. Syst. Evol. Microbiol.">
        <title>The Global Catalogue of Microorganisms (GCM) 10K type strain sequencing project: providing services to taxonomists for standard genome sequencing and annotation.</title>
        <authorList>
            <consortium name="The Broad Institute Genomics Platform"/>
            <consortium name="The Broad Institute Genome Sequencing Center for Infectious Disease"/>
            <person name="Wu L."/>
            <person name="Ma J."/>
        </authorList>
    </citation>
    <scope>NUCLEOTIDE SEQUENCE [LARGE SCALE GENOMIC DNA]</scope>
    <source>
        <strain evidence="3">CGMCC 1.15795</strain>
    </source>
</reference>
<accession>A0ABW4QSD0</accession>
<name>A0ABW4QSD0_9BACT</name>
<dbReference type="InterPro" id="IPR023393">
    <property type="entry name" value="START-like_dom_sf"/>
</dbReference>
<dbReference type="InterPro" id="IPR028347">
    <property type="entry name" value="START_dom_prot"/>
</dbReference>
<proteinExistence type="predicted"/>
<dbReference type="SUPFAM" id="SSF55961">
    <property type="entry name" value="Bet v1-like"/>
    <property type="match status" value="1"/>
</dbReference>
<keyword evidence="3" id="KW-1185">Reference proteome</keyword>
<dbReference type="PANTHER" id="PTHR19308:SF14">
    <property type="entry name" value="START DOMAIN-CONTAINING PROTEIN"/>
    <property type="match status" value="1"/>
</dbReference>
<gene>
    <name evidence="2" type="ORF">ACFSDX_06795</name>
</gene>
<sequence length="235" mass="26879">MSCITMFYRACLLLRRALPGPWLVLLAFFGLPGQLWATSAGEWRLETSKEGIRVYSRMPAGTRFKEIKVQCEMPGTLEQFVALYSDVANYRTVISNTRTAYRLRTVSETEFYYYMESQMPAMVANRDLVMRLQFAYAPQTRTLRINTTGVDGLVPPKPGIVRVPYWTGDWQVCAVAANRLRIIYYLRVDPGGALPAWLVNRLAPAAPYQSFRQLRSSLQLPRYQGQHFAFLTPDS</sequence>
<dbReference type="InterPro" id="IPR051213">
    <property type="entry name" value="START_lipid_transfer"/>
</dbReference>
<dbReference type="InterPro" id="IPR002913">
    <property type="entry name" value="START_lipid-bd_dom"/>
</dbReference>
<dbReference type="Gene3D" id="3.30.530.20">
    <property type="match status" value="1"/>
</dbReference>
<dbReference type="EMBL" id="JBHUFD010000002">
    <property type="protein sequence ID" value="MFD1872126.1"/>
    <property type="molecule type" value="Genomic_DNA"/>
</dbReference>
<dbReference type="PIRSF" id="PIRSF039033">
    <property type="entry name" value="START_dom"/>
    <property type="match status" value="1"/>
</dbReference>
<dbReference type="Pfam" id="PF01852">
    <property type="entry name" value="START"/>
    <property type="match status" value="1"/>
</dbReference>
<evidence type="ECO:0000313" key="2">
    <source>
        <dbReference type="EMBL" id="MFD1872126.1"/>
    </source>
</evidence>